<proteinExistence type="predicted"/>
<dbReference type="EMBL" id="LT599583">
    <property type="protein sequence ID" value="SBW81852.1"/>
    <property type="molecule type" value="Genomic_DNA"/>
</dbReference>
<evidence type="ECO:0000313" key="2">
    <source>
        <dbReference type="Proteomes" id="UP000245431"/>
    </source>
</evidence>
<protein>
    <submittedName>
        <fullName evidence="1">Uncharacterized protein</fullName>
    </submittedName>
</protein>
<evidence type="ECO:0000313" key="1">
    <source>
        <dbReference type="EMBL" id="SBW81852.1"/>
    </source>
</evidence>
<organism evidence="1 2">
    <name type="scientific">Pseudomonas veronii 1YdBTEX2</name>
    <dbReference type="NCBI Taxonomy" id="1295141"/>
    <lineage>
        <taxon>Bacteria</taxon>
        <taxon>Pseudomonadati</taxon>
        <taxon>Pseudomonadota</taxon>
        <taxon>Gammaproteobacteria</taxon>
        <taxon>Pseudomonadales</taxon>
        <taxon>Pseudomonadaceae</taxon>
        <taxon>Pseudomonas</taxon>
    </lineage>
</organism>
<accession>A0A1D3K0Q6</accession>
<dbReference type="AlphaFoldDB" id="A0A1D3K0Q6"/>
<name>A0A1D3K0Q6_PSEVE</name>
<gene>
    <name evidence="1" type="ORF">PVE_R1G3970</name>
</gene>
<reference evidence="2" key="1">
    <citation type="submission" date="2016-07" db="EMBL/GenBank/DDBJ databases">
        <authorList>
            <person name="Florea S."/>
            <person name="Webb J.S."/>
            <person name="Jaromczyk J."/>
            <person name="Schardl C.L."/>
        </authorList>
    </citation>
    <scope>NUCLEOTIDE SEQUENCE [LARGE SCALE GENOMIC DNA]</scope>
    <source>
        <strain evidence="2">1YdBTEX2</strain>
    </source>
</reference>
<dbReference type="Proteomes" id="UP000245431">
    <property type="component" value="Chromosome PVE_r1"/>
</dbReference>
<sequence length="99" mass="10440">MAGYTFEDGNLKGEVNLTASAATITTRNVNFGSGRVDQRSGKNGGSRIGWQEVYVKPAIKFDYALTPDISVLGGASVVAASTFGDGDAGPRVPLRELFR</sequence>